<sequence>MDCCSVSAAQARGIPRHEESWALSQRVSPPRPGAGARALGRLGQARALARPAIPLGPDDSNIEPIANNPPDVPVIPHDVEDDIVDACMEFDNGDMATTITSFFHGVSI</sequence>
<protein>
    <submittedName>
        <fullName evidence="2">Uncharacterized protein</fullName>
    </submittedName>
</protein>
<dbReference type="EMBL" id="JAAALK010001905">
    <property type="protein sequence ID" value="KAG8039357.1"/>
    <property type="molecule type" value="Genomic_DNA"/>
</dbReference>
<accession>A0A8J5QZA5</accession>
<gene>
    <name evidence="3" type="ORF">GUJ93_ZPchr0005g15312</name>
    <name evidence="2" type="ORF">GUJ93_ZPchr0033g26865</name>
</gene>
<organism evidence="2 4">
    <name type="scientific">Zizania palustris</name>
    <name type="common">Northern wild rice</name>
    <dbReference type="NCBI Taxonomy" id="103762"/>
    <lineage>
        <taxon>Eukaryota</taxon>
        <taxon>Viridiplantae</taxon>
        <taxon>Streptophyta</taxon>
        <taxon>Embryophyta</taxon>
        <taxon>Tracheophyta</taxon>
        <taxon>Spermatophyta</taxon>
        <taxon>Magnoliopsida</taxon>
        <taxon>Liliopsida</taxon>
        <taxon>Poales</taxon>
        <taxon>Poaceae</taxon>
        <taxon>BOP clade</taxon>
        <taxon>Oryzoideae</taxon>
        <taxon>Oryzeae</taxon>
        <taxon>Zizaniinae</taxon>
        <taxon>Zizania</taxon>
    </lineage>
</organism>
<evidence type="ECO:0000313" key="3">
    <source>
        <dbReference type="EMBL" id="KAG8068358.1"/>
    </source>
</evidence>
<comment type="caution">
    <text evidence="2">The sequence shown here is derived from an EMBL/GenBank/DDBJ whole genome shotgun (WGS) entry which is preliminary data.</text>
</comment>
<keyword evidence="4" id="KW-1185">Reference proteome</keyword>
<reference evidence="2" key="1">
    <citation type="journal article" date="2021" name="bioRxiv">
        <title>Whole Genome Assembly and Annotation of Northern Wild Rice, Zizania palustris L., Supports a Whole Genome Duplication in the Zizania Genus.</title>
        <authorList>
            <person name="Haas M."/>
            <person name="Kono T."/>
            <person name="Macchietto M."/>
            <person name="Millas R."/>
            <person name="McGilp L."/>
            <person name="Shao M."/>
            <person name="Duquette J."/>
            <person name="Hirsch C.N."/>
            <person name="Kimball J."/>
        </authorList>
    </citation>
    <scope>NUCLEOTIDE SEQUENCE</scope>
    <source>
        <tissue evidence="2">Fresh leaf tissue</tissue>
    </source>
</reference>
<feature type="region of interest" description="Disordered" evidence="1">
    <location>
        <begin position="52"/>
        <end position="71"/>
    </location>
</feature>
<dbReference type="AlphaFoldDB" id="A0A8J5QZA5"/>
<proteinExistence type="predicted"/>
<evidence type="ECO:0000256" key="1">
    <source>
        <dbReference type="SAM" id="MobiDB-lite"/>
    </source>
</evidence>
<reference evidence="2" key="2">
    <citation type="submission" date="2021-02" db="EMBL/GenBank/DDBJ databases">
        <authorList>
            <person name="Kimball J.A."/>
            <person name="Haas M.W."/>
            <person name="Macchietto M."/>
            <person name="Kono T."/>
            <person name="Duquette J."/>
            <person name="Shao M."/>
        </authorList>
    </citation>
    <scope>NUCLEOTIDE SEQUENCE</scope>
    <source>
        <tissue evidence="2">Fresh leaf tissue</tissue>
    </source>
</reference>
<dbReference type="EMBL" id="JAAALK010000284">
    <property type="protein sequence ID" value="KAG8068358.1"/>
    <property type="molecule type" value="Genomic_DNA"/>
</dbReference>
<name>A0A8J5QZA5_ZIZPA</name>
<dbReference type="Proteomes" id="UP000729402">
    <property type="component" value="Unassembled WGS sequence"/>
</dbReference>
<evidence type="ECO:0000313" key="2">
    <source>
        <dbReference type="EMBL" id="KAG8039357.1"/>
    </source>
</evidence>
<evidence type="ECO:0000313" key="4">
    <source>
        <dbReference type="Proteomes" id="UP000729402"/>
    </source>
</evidence>